<keyword evidence="3" id="KW-0963">Cytoplasm</keyword>
<protein>
    <recommendedName>
        <fullName evidence="3">Co-chaperonin GroES</fullName>
    </recommendedName>
    <alternativeName>
        <fullName evidence="3">10 kDa chaperonin</fullName>
    </alternativeName>
    <alternativeName>
        <fullName evidence="3">Chaperonin-10</fullName>
        <shortName evidence="3">Cpn10</shortName>
    </alternativeName>
</protein>
<dbReference type="GO" id="GO:0046872">
    <property type="term" value="F:metal ion binding"/>
    <property type="evidence" value="ECO:0007669"/>
    <property type="project" value="TreeGrafter"/>
</dbReference>
<dbReference type="SMART" id="SM00883">
    <property type="entry name" value="Cpn10"/>
    <property type="match status" value="1"/>
</dbReference>
<accession>A0A1F8GH48</accession>
<dbReference type="GO" id="GO:0005737">
    <property type="term" value="C:cytoplasm"/>
    <property type="evidence" value="ECO:0007669"/>
    <property type="project" value="UniProtKB-SubCell"/>
</dbReference>
<dbReference type="GO" id="GO:0005524">
    <property type="term" value="F:ATP binding"/>
    <property type="evidence" value="ECO:0007669"/>
    <property type="project" value="InterPro"/>
</dbReference>
<evidence type="ECO:0000313" key="5">
    <source>
        <dbReference type="EMBL" id="OGN23769.1"/>
    </source>
</evidence>
<dbReference type="InterPro" id="IPR020818">
    <property type="entry name" value="Chaperonin_GroES"/>
</dbReference>
<dbReference type="InterPro" id="IPR011032">
    <property type="entry name" value="GroES-like_sf"/>
</dbReference>
<dbReference type="GO" id="GO:0051087">
    <property type="term" value="F:protein-folding chaperone binding"/>
    <property type="evidence" value="ECO:0007669"/>
    <property type="project" value="TreeGrafter"/>
</dbReference>
<evidence type="ECO:0000256" key="2">
    <source>
        <dbReference type="ARBA" id="ARBA00023186"/>
    </source>
</evidence>
<dbReference type="GO" id="GO:0051082">
    <property type="term" value="F:unfolded protein binding"/>
    <property type="evidence" value="ECO:0007669"/>
    <property type="project" value="TreeGrafter"/>
</dbReference>
<dbReference type="SUPFAM" id="SSF50129">
    <property type="entry name" value="GroES-like"/>
    <property type="match status" value="1"/>
</dbReference>
<dbReference type="AlphaFoldDB" id="A0A1F8GH48"/>
<comment type="similarity">
    <text evidence="1 3 4">Belongs to the GroES chaperonin family.</text>
</comment>
<comment type="caution">
    <text evidence="5">The sequence shown here is derived from an EMBL/GenBank/DDBJ whole genome shotgun (WGS) entry which is preliminary data.</text>
</comment>
<evidence type="ECO:0000256" key="4">
    <source>
        <dbReference type="RuleBase" id="RU000535"/>
    </source>
</evidence>
<dbReference type="FunFam" id="2.30.33.40:FF:000001">
    <property type="entry name" value="10 kDa chaperonin"/>
    <property type="match status" value="1"/>
</dbReference>
<comment type="subunit">
    <text evidence="3">Heptamer of 7 subunits arranged in a ring. Interacts with the chaperonin GroEL.</text>
</comment>
<reference evidence="5 6" key="1">
    <citation type="journal article" date="2016" name="Nat. Commun.">
        <title>Thousands of microbial genomes shed light on interconnected biogeochemical processes in an aquifer system.</title>
        <authorList>
            <person name="Anantharaman K."/>
            <person name="Brown C.T."/>
            <person name="Hug L.A."/>
            <person name="Sharon I."/>
            <person name="Castelle C.J."/>
            <person name="Probst A.J."/>
            <person name="Thomas B.C."/>
            <person name="Singh A."/>
            <person name="Wilkins M.J."/>
            <person name="Karaoz U."/>
            <person name="Brodie E.L."/>
            <person name="Williams K.H."/>
            <person name="Hubbard S.S."/>
            <person name="Banfield J.F."/>
        </authorList>
    </citation>
    <scope>NUCLEOTIDE SEQUENCE [LARGE SCALE GENOMIC DNA]</scope>
</reference>
<keyword evidence="2 3" id="KW-0143">Chaperone</keyword>
<name>A0A1F8GH48_9BACT</name>
<dbReference type="PANTHER" id="PTHR10772">
    <property type="entry name" value="10 KDA HEAT SHOCK PROTEIN"/>
    <property type="match status" value="1"/>
</dbReference>
<evidence type="ECO:0000313" key="6">
    <source>
        <dbReference type="Proteomes" id="UP000178911"/>
    </source>
</evidence>
<dbReference type="Gene3D" id="2.30.33.40">
    <property type="entry name" value="GroES chaperonin"/>
    <property type="match status" value="1"/>
</dbReference>
<dbReference type="GO" id="GO:0044183">
    <property type="term" value="F:protein folding chaperone"/>
    <property type="evidence" value="ECO:0007669"/>
    <property type="project" value="InterPro"/>
</dbReference>
<evidence type="ECO:0000256" key="1">
    <source>
        <dbReference type="ARBA" id="ARBA00006975"/>
    </source>
</evidence>
<dbReference type="NCBIfam" id="NF001531">
    <property type="entry name" value="PRK00364.2-2"/>
    <property type="match status" value="1"/>
</dbReference>
<gene>
    <name evidence="3" type="primary">groES</name>
    <name evidence="3" type="synonym">groS</name>
    <name evidence="5" type="ORF">A3A13_01840</name>
</gene>
<evidence type="ECO:0000256" key="3">
    <source>
        <dbReference type="HAMAP-Rule" id="MF_00580"/>
    </source>
</evidence>
<dbReference type="EMBL" id="MGKJ01000015">
    <property type="protein sequence ID" value="OGN23769.1"/>
    <property type="molecule type" value="Genomic_DNA"/>
</dbReference>
<organism evidence="5 6">
    <name type="scientific">Candidatus Yanofskybacteria bacterium RIFCSPLOWO2_01_FULL_43_22</name>
    <dbReference type="NCBI Taxonomy" id="1802695"/>
    <lineage>
        <taxon>Bacteria</taxon>
        <taxon>Candidatus Yanofskyibacteriota</taxon>
    </lineage>
</organism>
<comment type="subcellular location">
    <subcellularLocation>
        <location evidence="3">Cytoplasm</location>
    </subcellularLocation>
</comment>
<sequence length="100" mass="11071">MNKIKPLSGHVLIEPIREEKRKGGIILPETVEKERSEKGKVVAVGEGRWVSSPTGEGKRVPMEVKKGDTVIFTKYGPNEIKVGDKEYLIAKEDDILAVIS</sequence>
<comment type="function">
    <text evidence="3 4">Together with the chaperonin GroEL, plays an essential role in assisting protein folding. The GroEL-GroES system forms a nano-cage that allows encapsulation of the non-native substrate proteins and provides a physical environment optimized to promote and accelerate protein folding. GroES binds to the apical surface of the GroEL ring, thereby capping the opening of the GroEL channel.</text>
</comment>
<dbReference type="PANTHER" id="PTHR10772:SF63">
    <property type="entry name" value="20 KDA CHAPERONIN, CHLOROPLASTIC"/>
    <property type="match status" value="1"/>
</dbReference>
<dbReference type="CDD" id="cd00320">
    <property type="entry name" value="cpn10"/>
    <property type="match status" value="1"/>
</dbReference>
<dbReference type="STRING" id="1802695.A3A13_01840"/>
<proteinExistence type="inferred from homology"/>
<dbReference type="Proteomes" id="UP000178911">
    <property type="component" value="Unassembled WGS sequence"/>
</dbReference>
<dbReference type="Pfam" id="PF00166">
    <property type="entry name" value="Cpn10"/>
    <property type="match status" value="1"/>
</dbReference>
<dbReference type="PRINTS" id="PR00297">
    <property type="entry name" value="CHAPERONIN10"/>
</dbReference>
<dbReference type="HAMAP" id="MF_00580">
    <property type="entry name" value="CH10"/>
    <property type="match status" value="1"/>
</dbReference>
<dbReference type="InterPro" id="IPR037124">
    <property type="entry name" value="Chaperonin_GroES_sf"/>
</dbReference>